<evidence type="ECO:0000256" key="1">
    <source>
        <dbReference type="SAM" id="MobiDB-lite"/>
    </source>
</evidence>
<dbReference type="RefSeq" id="WP_324266401.1">
    <property type="nucleotide sequence ID" value="NZ_JAWLNX010000010.1"/>
</dbReference>
<comment type="caution">
    <text evidence="2">The sequence shown here is derived from an EMBL/GenBank/DDBJ whole genome shotgun (WGS) entry which is preliminary data.</text>
</comment>
<accession>A0ABU6ABJ1</accession>
<feature type="region of interest" description="Disordered" evidence="1">
    <location>
        <begin position="66"/>
        <end position="107"/>
    </location>
</feature>
<dbReference type="Pfam" id="PF16827">
    <property type="entry name" value="zf-HC3"/>
    <property type="match status" value="1"/>
</dbReference>
<keyword evidence="3" id="KW-1185">Reference proteome</keyword>
<evidence type="ECO:0000313" key="3">
    <source>
        <dbReference type="Proteomes" id="UP001327093"/>
    </source>
</evidence>
<sequence length="148" mass="15593">MSYRPHPFTWCPSEAARRATAQMAPRDGEQFETLCGKLGTADRSDVAWFWPTCPECDRRAHEIAGIPMPPAESTPTSPREFGRDHTSAAPARAKAPKSGNCSVKPAPLSSSAALEDVGEGDCAVEEFGADSAEDVFGEVGAVGVGVEA</sequence>
<organism evidence="2 3">
    <name type="scientific">Saccharopolyspora mangrovi</name>
    <dbReference type="NCBI Taxonomy" id="3082379"/>
    <lineage>
        <taxon>Bacteria</taxon>
        <taxon>Bacillati</taxon>
        <taxon>Actinomycetota</taxon>
        <taxon>Actinomycetes</taxon>
        <taxon>Pseudonocardiales</taxon>
        <taxon>Pseudonocardiaceae</taxon>
        <taxon>Saccharopolyspora</taxon>
    </lineage>
</organism>
<dbReference type="EMBL" id="JAWLNX010000010">
    <property type="protein sequence ID" value="MEB3368904.1"/>
    <property type="molecule type" value="Genomic_DNA"/>
</dbReference>
<gene>
    <name evidence="2" type="ORF">R4I43_15965</name>
</gene>
<feature type="compositionally biased region" description="Low complexity" evidence="1">
    <location>
        <begin position="87"/>
        <end position="98"/>
    </location>
</feature>
<dbReference type="InterPro" id="IPR031795">
    <property type="entry name" value="Zf-HC3"/>
</dbReference>
<proteinExistence type="predicted"/>
<evidence type="ECO:0000313" key="2">
    <source>
        <dbReference type="EMBL" id="MEB3368904.1"/>
    </source>
</evidence>
<reference evidence="2 3" key="1">
    <citation type="submission" date="2023-10" db="EMBL/GenBank/DDBJ databases">
        <title>Saccharopolyspora sp. nov., isolated from mangrove soil.</title>
        <authorList>
            <person name="Lu Y."/>
            <person name="Liu W."/>
        </authorList>
    </citation>
    <scope>NUCLEOTIDE SEQUENCE [LARGE SCALE GENOMIC DNA]</scope>
    <source>
        <strain evidence="2 3">S2-29</strain>
    </source>
</reference>
<name>A0ABU6ABJ1_9PSEU</name>
<protein>
    <submittedName>
        <fullName evidence="2">Zinc finger protein</fullName>
    </submittedName>
</protein>
<dbReference type="Proteomes" id="UP001327093">
    <property type="component" value="Unassembled WGS sequence"/>
</dbReference>